<comment type="caution">
    <text evidence="14">The sequence shown here is derived from an EMBL/GenBank/DDBJ whole genome shotgun (WGS) entry which is preliminary data.</text>
</comment>
<dbReference type="GO" id="GO:0001678">
    <property type="term" value="P:intracellular glucose homeostasis"/>
    <property type="evidence" value="ECO:0007669"/>
    <property type="project" value="InterPro"/>
</dbReference>
<comment type="catalytic activity">
    <reaction evidence="10">
        <text>D-fructose + ATP = D-fructose 6-phosphate + ADP + H(+)</text>
        <dbReference type="Rhea" id="RHEA:16125"/>
        <dbReference type="ChEBI" id="CHEBI:15378"/>
        <dbReference type="ChEBI" id="CHEBI:30616"/>
        <dbReference type="ChEBI" id="CHEBI:37721"/>
        <dbReference type="ChEBI" id="CHEBI:61527"/>
        <dbReference type="ChEBI" id="CHEBI:456216"/>
        <dbReference type="EC" id="2.7.1.1"/>
    </reaction>
    <physiologicalReaction direction="left-to-right" evidence="10">
        <dbReference type="Rhea" id="RHEA:16126"/>
    </physiologicalReaction>
</comment>
<name>A0AB34IMY4_PRYPA</name>
<gene>
    <name evidence="14" type="ORF">AB1Y20_012244</name>
</gene>
<evidence type="ECO:0000259" key="12">
    <source>
        <dbReference type="Pfam" id="PF00349"/>
    </source>
</evidence>
<evidence type="ECO:0000256" key="6">
    <source>
        <dbReference type="ARBA" id="ARBA00022777"/>
    </source>
</evidence>
<comment type="pathway">
    <text evidence="1">Carbohydrate degradation; glycolysis; D-glyceraldehyde 3-phosphate and glycerone phosphate from D-glucose: step 1/4.</text>
</comment>
<evidence type="ECO:0000256" key="4">
    <source>
        <dbReference type="ARBA" id="ARBA00022679"/>
    </source>
</evidence>
<dbReference type="InterPro" id="IPR022672">
    <property type="entry name" value="Hexokinase_N"/>
</dbReference>
<dbReference type="PANTHER" id="PTHR19443:SF16">
    <property type="entry name" value="HEXOKINASE TYPE 1-RELATED"/>
    <property type="match status" value="1"/>
</dbReference>
<evidence type="ECO:0000256" key="2">
    <source>
        <dbReference type="ARBA" id="ARBA00005028"/>
    </source>
</evidence>
<reference evidence="14 15" key="1">
    <citation type="journal article" date="2024" name="Science">
        <title>Giant polyketide synthase enzymes in the biosynthesis of giant marine polyether toxins.</title>
        <authorList>
            <person name="Fallon T.R."/>
            <person name="Shende V.V."/>
            <person name="Wierzbicki I.H."/>
            <person name="Pendleton A.L."/>
            <person name="Watervoot N.F."/>
            <person name="Auber R.P."/>
            <person name="Gonzalez D.J."/>
            <person name="Wisecaver J.H."/>
            <person name="Moore B.S."/>
        </authorList>
    </citation>
    <scope>NUCLEOTIDE SEQUENCE [LARGE SCALE GENOMIC DNA]</scope>
    <source>
        <strain evidence="14 15">12B1</strain>
    </source>
</reference>
<dbReference type="GO" id="GO:0005829">
    <property type="term" value="C:cytosol"/>
    <property type="evidence" value="ECO:0007669"/>
    <property type="project" value="TreeGrafter"/>
</dbReference>
<dbReference type="SUPFAM" id="SSF53067">
    <property type="entry name" value="Actin-like ATPase domain"/>
    <property type="match status" value="2"/>
</dbReference>
<evidence type="ECO:0000259" key="13">
    <source>
        <dbReference type="Pfam" id="PF03727"/>
    </source>
</evidence>
<evidence type="ECO:0000256" key="11">
    <source>
        <dbReference type="RuleBase" id="RU362007"/>
    </source>
</evidence>
<evidence type="ECO:0000256" key="10">
    <source>
        <dbReference type="ARBA" id="ARBA00047905"/>
    </source>
</evidence>
<keyword evidence="7 11" id="KW-0067">ATP-binding</keyword>
<keyword evidence="4 11" id="KW-0808">Transferase</keyword>
<protein>
    <recommendedName>
        <fullName evidence="11">Phosphotransferase</fullName>
        <ecNumber evidence="11">2.7.1.-</ecNumber>
    </recommendedName>
</protein>
<comment type="similarity">
    <text evidence="3 11">Belongs to the hexokinase family.</text>
</comment>
<evidence type="ECO:0000256" key="9">
    <source>
        <dbReference type="ARBA" id="ARBA00044613"/>
    </source>
</evidence>
<dbReference type="InterPro" id="IPR001312">
    <property type="entry name" value="Hexokinase"/>
</dbReference>
<dbReference type="Pfam" id="PF03727">
    <property type="entry name" value="Hexokinase_2"/>
    <property type="match status" value="1"/>
</dbReference>
<dbReference type="GO" id="GO:0005524">
    <property type="term" value="F:ATP binding"/>
    <property type="evidence" value="ECO:0007669"/>
    <property type="project" value="UniProtKB-UniRule"/>
</dbReference>
<keyword evidence="6 11" id="KW-0418">Kinase</keyword>
<keyword evidence="5 11" id="KW-0547">Nucleotide-binding</keyword>
<keyword evidence="8 11" id="KW-0324">Glycolysis</keyword>
<dbReference type="PRINTS" id="PR00475">
    <property type="entry name" value="HEXOKINASE"/>
</dbReference>
<comment type="pathway">
    <text evidence="2">Carbohydrate metabolism; hexose metabolism.</text>
</comment>
<dbReference type="GO" id="GO:0008865">
    <property type="term" value="F:fructokinase activity"/>
    <property type="evidence" value="ECO:0007669"/>
    <property type="project" value="TreeGrafter"/>
</dbReference>
<dbReference type="InterPro" id="IPR022673">
    <property type="entry name" value="Hexokinase_C"/>
</dbReference>
<dbReference type="Proteomes" id="UP001515480">
    <property type="component" value="Unassembled WGS sequence"/>
</dbReference>
<feature type="domain" description="Hexokinase N-terminal" evidence="12">
    <location>
        <begin position="3"/>
        <end position="108"/>
    </location>
</feature>
<evidence type="ECO:0000256" key="7">
    <source>
        <dbReference type="ARBA" id="ARBA00022840"/>
    </source>
</evidence>
<dbReference type="GO" id="GO:0006096">
    <property type="term" value="P:glycolytic process"/>
    <property type="evidence" value="ECO:0007669"/>
    <property type="project" value="UniProtKB-KW"/>
</dbReference>
<evidence type="ECO:0000256" key="3">
    <source>
        <dbReference type="ARBA" id="ARBA00009225"/>
    </source>
</evidence>
<sequence>MEVRRPKAIKEGPREELFGFLADRGATFLAKECGRNVEGDLDFSFSFPITQSAIIEGKFIVWNKVFSAKDCVGADLVQLWQEAFFCERYEPVKALANDTVGTMEAAAYSRPSTEVGAIIGTSTNAVNIERNPRMLENGEEHLVRRCLPCRPLVSSMASAMPLPMLDAAEWGNLDMKRIMNKFDMRVDSISNEPGAQTFEKMISGCNWESFFASQ</sequence>
<dbReference type="AlphaFoldDB" id="A0AB34IMY4"/>
<dbReference type="Gene3D" id="3.30.420.40">
    <property type="match status" value="1"/>
</dbReference>
<evidence type="ECO:0000313" key="15">
    <source>
        <dbReference type="Proteomes" id="UP001515480"/>
    </source>
</evidence>
<evidence type="ECO:0000256" key="5">
    <source>
        <dbReference type="ARBA" id="ARBA00022741"/>
    </source>
</evidence>
<dbReference type="PANTHER" id="PTHR19443">
    <property type="entry name" value="HEXOKINASE"/>
    <property type="match status" value="1"/>
</dbReference>
<dbReference type="GO" id="GO:0004340">
    <property type="term" value="F:glucokinase activity"/>
    <property type="evidence" value="ECO:0007669"/>
    <property type="project" value="TreeGrafter"/>
</dbReference>
<evidence type="ECO:0000256" key="8">
    <source>
        <dbReference type="ARBA" id="ARBA00023152"/>
    </source>
</evidence>
<keyword evidence="15" id="KW-1185">Reference proteome</keyword>
<evidence type="ECO:0000256" key="1">
    <source>
        <dbReference type="ARBA" id="ARBA00004888"/>
    </source>
</evidence>
<feature type="domain" description="Hexokinase C-terminal" evidence="13">
    <location>
        <begin position="115"/>
        <end position="204"/>
    </location>
</feature>
<dbReference type="EC" id="2.7.1.-" evidence="11"/>
<dbReference type="GO" id="GO:0006006">
    <property type="term" value="P:glucose metabolic process"/>
    <property type="evidence" value="ECO:0007669"/>
    <property type="project" value="TreeGrafter"/>
</dbReference>
<organism evidence="14 15">
    <name type="scientific">Prymnesium parvum</name>
    <name type="common">Toxic golden alga</name>
    <dbReference type="NCBI Taxonomy" id="97485"/>
    <lineage>
        <taxon>Eukaryota</taxon>
        <taxon>Haptista</taxon>
        <taxon>Haptophyta</taxon>
        <taxon>Prymnesiophyceae</taxon>
        <taxon>Prymnesiales</taxon>
        <taxon>Prymnesiaceae</taxon>
        <taxon>Prymnesium</taxon>
    </lineage>
</organism>
<accession>A0AB34IMY4</accession>
<dbReference type="Pfam" id="PF00349">
    <property type="entry name" value="Hexokinase_1"/>
    <property type="match status" value="1"/>
</dbReference>
<dbReference type="GO" id="GO:0005739">
    <property type="term" value="C:mitochondrion"/>
    <property type="evidence" value="ECO:0007669"/>
    <property type="project" value="TreeGrafter"/>
</dbReference>
<proteinExistence type="inferred from homology"/>
<dbReference type="EMBL" id="JBGBPQ010000021">
    <property type="protein sequence ID" value="KAL1503776.1"/>
    <property type="molecule type" value="Genomic_DNA"/>
</dbReference>
<dbReference type="Gene3D" id="3.40.367.20">
    <property type="match status" value="1"/>
</dbReference>
<dbReference type="GO" id="GO:0005536">
    <property type="term" value="F:D-glucose binding"/>
    <property type="evidence" value="ECO:0007669"/>
    <property type="project" value="InterPro"/>
</dbReference>
<evidence type="ECO:0000313" key="14">
    <source>
        <dbReference type="EMBL" id="KAL1503776.1"/>
    </source>
</evidence>
<comment type="catalytic activity">
    <reaction evidence="9">
        <text>a D-hexose + ATP = a D-hexose 6-phosphate + ADP + H(+)</text>
        <dbReference type="Rhea" id="RHEA:22740"/>
        <dbReference type="ChEBI" id="CHEBI:4194"/>
        <dbReference type="ChEBI" id="CHEBI:15378"/>
        <dbReference type="ChEBI" id="CHEBI:30616"/>
        <dbReference type="ChEBI" id="CHEBI:229467"/>
        <dbReference type="ChEBI" id="CHEBI:456216"/>
        <dbReference type="EC" id="2.7.1.1"/>
    </reaction>
    <physiologicalReaction direction="left-to-right" evidence="9">
        <dbReference type="Rhea" id="RHEA:22741"/>
    </physiologicalReaction>
</comment>
<dbReference type="InterPro" id="IPR043129">
    <property type="entry name" value="ATPase_NBD"/>
</dbReference>
<dbReference type="PROSITE" id="PS51748">
    <property type="entry name" value="HEXOKINASE_2"/>
    <property type="match status" value="1"/>
</dbReference>